<gene>
    <name evidence="1" type="ORF">AXK60_24595</name>
</gene>
<accession>A0A138AMJ6</accession>
<proteinExistence type="predicted"/>
<reference evidence="2" key="1">
    <citation type="submission" date="2016-02" db="EMBL/GenBank/DDBJ databases">
        <authorList>
            <person name="Wen L."/>
            <person name="He K."/>
            <person name="Yang H."/>
        </authorList>
    </citation>
    <scope>NUCLEOTIDE SEQUENCE [LARGE SCALE GENOMIC DNA]</scope>
    <source>
        <strain evidence="2">JCM 15929</strain>
    </source>
</reference>
<dbReference type="EMBL" id="LSRF01000018">
    <property type="protein sequence ID" value="KXP11681.1"/>
    <property type="molecule type" value="Genomic_DNA"/>
</dbReference>
<evidence type="ECO:0000313" key="1">
    <source>
        <dbReference type="EMBL" id="KXP11681.1"/>
    </source>
</evidence>
<sequence>MPHAGGRRQFKRTSEEMFLESFGSIQNQIDIMRSGLIDLDNLYLDNPRATACDLYAASNYLRKLAHRIEGT</sequence>
<comment type="caution">
    <text evidence="1">The sequence shown here is derived from an EMBL/GenBank/DDBJ whole genome shotgun (WGS) entry which is preliminary data.</text>
</comment>
<dbReference type="Proteomes" id="UP000070258">
    <property type="component" value="Unassembled WGS sequence"/>
</dbReference>
<dbReference type="AlphaFoldDB" id="A0A138AMJ6"/>
<protein>
    <submittedName>
        <fullName evidence="1">Uncharacterized protein</fullName>
    </submittedName>
</protein>
<organism evidence="1 2">
    <name type="scientific">Tsukamurella pseudospumae</name>
    <dbReference type="NCBI Taxonomy" id="239498"/>
    <lineage>
        <taxon>Bacteria</taxon>
        <taxon>Bacillati</taxon>
        <taxon>Actinomycetota</taxon>
        <taxon>Actinomycetes</taxon>
        <taxon>Mycobacteriales</taxon>
        <taxon>Tsukamurellaceae</taxon>
        <taxon>Tsukamurella</taxon>
    </lineage>
</organism>
<name>A0A138AMJ6_9ACTN</name>
<evidence type="ECO:0000313" key="2">
    <source>
        <dbReference type="Proteomes" id="UP000070258"/>
    </source>
</evidence>